<dbReference type="PANTHER" id="PTHR35869:SF1">
    <property type="entry name" value="OUTER-MEMBRANE LIPOPROTEIN CARRIER PROTEIN"/>
    <property type="match status" value="1"/>
</dbReference>
<dbReference type="AlphaFoldDB" id="A0A4V6QMS4"/>
<dbReference type="CDD" id="cd16325">
    <property type="entry name" value="LolA"/>
    <property type="match status" value="1"/>
</dbReference>
<proteinExistence type="predicted"/>
<dbReference type="EMBL" id="RQHV01000053">
    <property type="protein sequence ID" value="TGN09122.1"/>
    <property type="molecule type" value="Genomic_DNA"/>
</dbReference>
<accession>A0A4V6QMS4</accession>
<evidence type="ECO:0000313" key="3">
    <source>
        <dbReference type="Proteomes" id="UP000298264"/>
    </source>
</evidence>
<dbReference type="InterPro" id="IPR004564">
    <property type="entry name" value="OM_lipoprot_carrier_LolA-like"/>
</dbReference>
<dbReference type="OrthoDB" id="339903at2"/>
<reference evidence="2" key="1">
    <citation type="journal article" date="2019" name="PLoS Negl. Trop. Dis.">
        <title>Revisiting the worldwide diversity of Leptospira species in the environment.</title>
        <authorList>
            <person name="Vincent A.T."/>
            <person name="Schiettekatte O."/>
            <person name="Bourhy P."/>
            <person name="Veyrier F.J."/>
            <person name="Picardeau M."/>
        </authorList>
    </citation>
    <scope>NUCLEOTIDE SEQUENCE [LARGE SCALE GENOMIC DNA]</scope>
    <source>
        <strain evidence="2">201400974</strain>
    </source>
</reference>
<dbReference type="Proteomes" id="UP000298264">
    <property type="component" value="Unassembled WGS sequence"/>
</dbReference>
<organism evidence="2 3">
    <name type="scientific">Leptospira ilyithenensis</name>
    <dbReference type="NCBI Taxonomy" id="2484901"/>
    <lineage>
        <taxon>Bacteria</taxon>
        <taxon>Pseudomonadati</taxon>
        <taxon>Spirochaetota</taxon>
        <taxon>Spirochaetia</taxon>
        <taxon>Leptospirales</taxon>
        <taxon>Leptospiraceae</taxon>
        <taxon>Leptospira</taxon>
    </lineage>
</organism>
<name>A0A4V6QMS4_9LEPT</name>
<sequence>MEAVLLSLRLIFSFSLLCLFSKGILAQDGRDKLNSVIGRLNSLESFRATVTVNGGLTGIISYKNPYQLHVRLNDGRIISSNGKTLWFYNPDSSISGKQDLKGVSGGLGGFLSGYENVTISGKTFRLTSPNKRYTEVILVVSDNDMPRVLKMKRDDEEVTEIAFSGIATNIGLGTSLFNFQPPTSSQIVENPLNQKE</sequence>
<evidence type="ECO:0000313" key="2">
    <source>
        <dbReference type="EMBL" id="TGN09122.1"/>
    </source>
</evidence>
<keyword evidence="1" id="KW-0732">Signal</keyword>
<dbReference type="PANTHER" id="PTHR35869">
    <property type="entry name" value="OUTER-MEMBRANE LIPOPROTEIN CARRIER PROTEIN"/>
    <property type="match status" value="1"/>
</dbReference>
<gene>
    <name evidence="2" type="ORF">EHS11_12865</name>
</gene>
<comment type="caution">
    <text evidence="2">The sequence shown here is derived from an EMBL/GenBank/DDBJ whole genome shotgun (WGS) entry which is preliminary data.</text>
</comment>
<dbReference type="RefSeq" id="WP_135764813.1">
    <property type="nucleotide sequence ID" value="NZ_RQHV01000053.1"/>
</dbReference>
<dbReference type="Gene3D" id="2.50.20.10">
    <property type="entry name" value="Lipoprotein localisation LolA/LolB/LppX"/>
    <property type="match status" value="1"/>
</dbReference>
<evidence type="ECO:0000256" key="1">
    <source>
        <dbReference type="ARBA" id="ARBA00022729"/>
    </source>
</evidence>
<dbReference type="SUPFAM" id="SSF89392">
    <property type="entry name" value="Prokaryotic lipoproteins and lipoprotein localization factors"/>
    <property type="match status" value="1"/>
</dbReference>
<dbReference type="InterPro" id="IPR029046">
    <property type="entry name" value="LolA/LolB/LppX"/>
</dbReference>
<keyword evidence="2" id="KW-0449">Lipoprotein</keyword>
<keyword evidence="3" id="KW-1185">Reference proteome</keyword>
<protein>
    <submittedName>
        <fullName evidence="2">Outer membrane lipoprotein carrier protein LolA</fullName>
    </submittedName>
</protein>